<accession>A0ABW8WBG0</accession>
<dbReference type="RefSeq" id="WP_407802089.1">
    <property type="nucleotide sequence ID" value="NZ_JBJNUX010000020.1"/>
</dbReference>
<feature type="region of interest" description="Disordered" evidence="1">
    <location>
        <begin position="1"/>
        <end position="29"/>
    </location>
</feature>
<organism evidence="2 3">
    <name type="scientific">Pseudomonas azerbaijanorientalis</name>
    <dbReference type="NCBI Taxonomy" id="2842350"/>
    <lineage>
        <taxon>Bacteria</taxon>
        <taxon>Pseudomonadati</taxon>
        <taxon>Pseudomonadota</taxon>
        <taxon>Gammaproteobacteria</taxon>
        <taxon>Pseudomonadales</taxon>
        <taxon>Pseudomonadaceae</taxon>
        <taxon>Pseudomonas</taxon>
    </lineage>
</organism>
<evidence type="ECO:0000256" key="1">
    <source>
        <dbReference type="SAM" id="MobiDB-lite"/>
    </source>
</evidence>
<dbReference type="Proteomes" id="UP001628646">
    <property type="component" value="Unassembled WGS sequence"/>
</dbReference>
<feature type="compositionally biased region" description="Polar residues" evidence="1">
    <location>
        <begin position="1"/>
        <end position="28"/>
    </location>
</feature>
<protein>
    <submittedName>
        <fullName evidence="2">Uncharacterized protein</fullName>
    </submittedName>
</protein>
<proteinExistence type="predicted"/>
<evidence type="ECO:0000313" key="3">
    <source>
        <dbReference type="Proteomes" id="UP001628646"/>
    </source>
</evidence>
<keyword evidence="3" id="KW-1185">Reference proteome</keyword>
<comment type="caution">
    <text evidence="2">The sequence shown here is derived from an EMBL/GenBank/DDBJ whole genome shotgun (WGS) entry which is preliminary data.</text>
</comment>
<dbReference type="EMBL" id="JBJNUY010000014">
    <property type="protein sequence ID" value="MFL9002243.1"/>
    <property type="molecule type" value="Genomic_DNA"/>
</dbReference>
<gene>
    <name evidence="2" type="ORF">ACJ8NA_26830</name>
</gene>
<reference evidence="2 3" key="1">
    <citation type="submission" date="2024-12" db="EMBL/GenBank/DDBJ databases">
        <title>Pseudomonas species isolated from Lotus nodules promote plant growth.</title>
        <authorList>
            <person name="Yu Y.-H."/>
            <person name="Kurtenbach J."/>
            <person name="Crosbie D."/>
            <person name="Brachmann A."/>
            <person name="Marin M."/>
        </authorList>
    </citation>
    <scope>NUCLEOTIDE SEQUENCE [LARGE SCALE GENOMIC DNA]</scope>
    <source>
        <strain evidence="2 3">PLb11B</strain>
    </source>
</reference>
<evidence type="ECO:0000313" key="2">
    <source>
        <dbReference type="EMBL" id="MFL9002243.1"/>
    </source>
</evidence>
<name>A0ABW8WBG0_9PSED</name>
<sequence>MLAATQPSTSRPQTMRPDSSQDSVTPTNIDEYARFDKTGDTQQWTGEGEIKQDDITKENCWFSTLARRDFGEQLTPSIDVRVLIRLRGLFPGETLIAEHPAGFHEIQGLPFRQHNLYLITGAKADADGKFFVQFKLATGQTMSIESIHVRAPVRRRKVWTRISAILHQCKIVSAKVLSKLCHRPY</sequence>